<dbReference type="EMBL" id="CP032509">
    <property type="protein sequence ID" value="AZN71849.1"/>
    <property type="molecule type" value="Genomic_DNA"/>
</dbReference>
<dbReference type="RefSeq" id="WP_126010168.1">
    <property type="nucleotide sequence ID" value="NZ_CP032509.1"/>
</dbReference>
<accession>A0A3S9B4J6</accession>
<keyword evidence="3" id="KW-1185">Reference proteome</keyword>
<keyword evidence="1" id="KW-0812">Transmembrane</keyword>
<evidence type="ECO:0000313" key="3">
    <source>
        <dbReference type="Proteomes" id="UP000268192"/>
    </source>
</evidence>
<feature type="transmembrane region" description="Helical" evidence="1">
    <location>
        <begin position="75"/>
        <end position="94"/>
    </location>
</feature>
<keyword evidence="1" id="KW-1133">Transmembrane helix</keyword>
<organism evidence="2 3">
    <name type="scientific">Georhizobium profundi</name>
    <dbReference type="NCBI Taxonomy" id="2341112"/>
    <lineage>
        <taxon>Bacteria</taxon>
        <taxon>Pseudomonadati</taxon>
        <taxon>Pseudomonadota</taxon>
        <taxon>Alphaproteobacteria</taxon>
        <taxon>Hyphomicrobiales</taxon>
        <taxon>Rhizobiaceae</taxon>
        <taxon>Georhizobium</taxon>
    </lineage>
</organism>
<gene>
    <name evidence="2" type="ORF">D5400_11685</name>
</gene>
<dbReference type="Proteomes" id="UP000268192">
    <property type="component" value="Chromosome"/>
</dbReference>
<evidence type="ECO:0000313" key="2">
    <source>
        <dbReference type="EMBL" id="AZN71849.1"/>
    </source>
</evidence>
<feature type="transmembrane region" description="Helical" evidence="1">
    <location>
        <begin position="6"/>
        <end position="22"/>
    </location>
</feature>
<dbReference type="AlphaFoldDB" id="A0A3S9B4J6"/>
<evidence type="ECO:0000256" key="1">
    <source>
        <dbReference type="SAM" id="Phobius"/>
    </source>
</evidence>
<proteinExistence type="predicted"/>
<reference evidence="2 3" key="1">
    <citation type="submission" date="2018-09" db="EMBL/GenBank/DDBJ databases">
        <title>Marinorhizobium profundi gen. nov., sp. nov., isolated from a deep-sea sediment sample from the New Britain Trench and proposal of Marinorhizobiaceae fam. nov. in the order Rhizobiales of the class Alphaproteobacteria.</title>
        <authorList>
            <person name="Cao J."/>
        </authorList>
    </citation>
    <scope>NUCLEOTIDE SEQUENCE [LARGE SCALE GENOMIC DNA]</scope>
    <source>
        <strain evidence="2 3">WS11</strain>
    </source>
</reference>
<dbReference type="KEGG" id="abaw:D5400_11685"/>
<protein>
    <submittedName>
        <fullName evidence="2">Uncharacterized protein</fullName>
    </submittedName>
</protein>
<name>A0A3S9B4J6_9HYPH</name>
<keyword evidence="1" id="KW-0472">Membrane</keyword>
<sequence>MIPYTLSALILVFGGGFAWWFASDRFPGWFARQLSNQVDRSPAARRPSADGIYTFTIEELQEHNRSLIYSIGHQISPLIGIAAVLVFGAILSNFTDFPPPMP</sequence>